<dbReference type="RefSeq" id="XP_029217436.1">
    <property type="nucleotide sequence ID" value="XM_029366005.1"/>
</dbReference>
<reference evidence="2 3" key="1">
    <citation type="submission" date="2017-09" db="EMBL/GenBank/DDBJ databases">
        <title>Genome sequencing of Besnoitia besnoiti strain Bb-Ger1.</title>
        <authorList>
            <person name="Schares G."/>
            <person name="Venepally P."/>
            <person name="Lorenzi H.A."/>
        </authorList>
    </citation>
    <scope>NUCLEOTIDE SEQUENCE [LARGE SCALE GENOMIC DNA]</scope>
    <source>
        <strain evidence="2 3">Bb-Ger1</strain>
    </source>
</reference>
<accession>A0A2A9MCV3</accession>
<gene>
    <name evidence="2" type="ORF">BESB_076440</name>
</gene>
<feature type="signal peptide" evidence="1">
    <location>
        <begin position="1"/>
        <end position="20"/>
    </location>
</feature>
<dbReference type="KEGG" id="bbes:BESB_076440"/>
<dbReference type="AlphaFoldDB" id="A0A2A9MCV3"/>
<dbReference type="GeneID" id="40312570"/>
<evidence type="ECO:0000313" key="2">
    <source>
        <dbReference type="EMBL" id="PFH33427.1"/>
    </source>
</evidence>
<feature type="chain" id="PRO_5012902539" evidence="1">
    <location>
        <begin position="21"/>
        <end position="123"/>
    </location>
</feature>
<evidence type="ECO:0000256" key="1">
    <source>
        <dbReference type="SAM" id="SignalP"/>
    </source>
</evidence>
<keyword evidence="3" id="KW-1185">Reference proteome</keyword>
<dbReference type="EMBL" id="NWUJ01000008">
    <property type="protein sequence ID" value="PFH33427.1"/>
    <property type="molecule type" value="Genomic_DNA"/>
</dbReference>
<evidence type="ECO:0000313" key="3">
    <source>
        <dbReference type="Proteomes" id="UP000224006"/>
    </source>
</evidence>
<protein>
    <submittedName>
        <fullName evidence="2">PA14 domain-containing protein</fullName>
    </submittedName>
</protein>
<organism evidence="2 3">
    <name type="scientific">Besnoitia besnoiti</name>
    <name type="common">Apicomplexan protozoan</name>
    <dbReference type="NCBI Taxonomy" id="94643"/>
    <lineage>
        <taxon>Eukaryota</taxon>
        <taxon>Sar</taxon>
        <taxon>Alveolata</taxon>
        <taxon>Apicomplexa</taxon>
        <taxon>Conoidasida</taxon>
        <taxon>Coccidia</taxon>
        <taxon>Eucoccidiorida</taxon>
        <taxon>Eimeriorina</taxon>
        <taxon>Sarcocystidae</taxon>
        <taxon>Besnoitia</taxon>
    </lineage>
</organism>
<proteinExistence type="predicted"/>
<dbReference type="VEuPathDB" id="ToxoDB:BESB_076440"/>
<sequence length="123" mass="13545">MVRALLPFAVSFLAAQRCNGQNAGYTLGPLQQLTQFRKQHRRTIDGRLCAAAFVQDDQTYTDCTTARAPDGATGKPVPLESPTETLPVNSFLPGGEWCYVEVQLLGKGGRDWNWCIPPIDYGE</sequence>
<keyword evidence="1" id="KW-0732">Signal</keyword>
<comment type="caution">
    <text evidence="2">The sequence shown here is derived from an EMBL/GenBank/DDBJ whole genome shotgun (WGS) entry which is preliminary data.</text>
</comment>
<dbReference type="OrthoDB" id="354137at2759"/>
<dbReference type="Proteomes" id="UP000224006">
    <property type="component" value="Chromosome VII"/>
</dbReference>
<name>A0A2A9MCV3_BESBE</name>